<comment type="similarity">
    <text evidence="2">Belongs to the rad21 family.</text>
</comment>
<feature type="domain" description="Rad21/Rec8-like protein C-terminal eukaryotic" evidence="5">
    <location>
        <begin position="868"/>
        <end position="905"/>
    </location>
</feature>
<feature type="region of interest" description="Disordered" evidence="4">
    <location>
        <begin position="163"/>
        <end position="192"/>
    </location>
</feature>
<organism evidence="7 8">
    <name type="scientific">Tetradesmus obliquus</name>
    <name type="common">Green alga</name>
    <name type="synonym">Acutodesmus obliquus</name>
    <dbReference type="NCBI Taxonomy" id="3088"/>
    <lineage>
        <taxon>Eukaryota</taxon>
        <taxon>Viridiplantae</taxon>
        <taxon>Chlorophyta</taxon>
        <taxon>core chlorophytes</taxon>
        <taxon>Chlorophyceae</taxon>
        <taxon>CS clade</taxon>
        <taxon>Sphaeropleales</taxon>
        <taxon>Scenedesmaceae</taxon>
        <taxon>Tetradesmus</taxon>
    </lineage>
</organism>
<dbReference type="SUPFAM" id="SSF46785">
    <property type="entry name" value="Winged helix' DNA-binding domain"/>
    <property type="match status" value="1"/>
</dbReference>
<evidence type="ECO:0000313" key="8">
    <source>
        <dbReference type="Proteomes" id="UP001244341"/>
    </source>
</evidence>
<evidence type="ECO:0000256" key="1">
    <source>
        <dbReference type="ARBA" id="ARBA00004123"/>
    </source>
</evidence>
<evidence type="ECO:0000256" key="2">
    <source>
        <dbReference type="ARBA" id="ARBA00009870"/>
    </source>
</evidence>
<evidence type="ECO:0000313" key="7">
    <source>
        <dbReference type="EMBL" id="WIA13203.1"/>
    </source>
</evidence>
<feature type="domain" description="Rad21/Rec8-like protein N-terminal" evidence="6">
    <location>
        <begin position="1"/>
        <end position="88"/>
    </location>
</feature>
<feature type="compositionally biased region" description="Low complexity" evidence="4">
    <location>
        <begin position="164"/>
        <end position="179"/>
    </location>
</feature>
<evidence type="ECO:0000256" key="3">
    <source>
        <dbReference type="ARBA" id="ARBA00023242"/>
    </source>
</evidence>
<feature type="region of interest" description="Disordered" evidence="4">
    <location>
        <begin position="563"/>
        <end position="591"/>
    </location>
</feature>
<dbReference type="EMBL" id="CP126211">
    <property type="protein sequence ID" value="WIA13203.1"/>
    <property type="molecule type" value="Genomic_DNA"/>
</dbReference>
<feature type="region of interest" description="Disordered" evidence="4">
    <location>
        <begin position="668"/>
        <end position="705"/>
    </location>
</feature>
<feature type="region of interest" description="Disordered" evidence="4">
    <location>
        <begin position="373"/>
        <end position="408"/>
    </location>
</feature>
<dbReference type="InterPro" id="IPR036390">
    <property type="entry name" value="WH_DNA-bd_sf"/>
</dbReference>
<name>A0ABY8U0K2_TETOB</name>
<dbReference type="InterPro" id="IPR023093">
    <property type="entry name" value="ScpA-like_C"/>
</dbReference>
<feature type="compositionally biased region" description="Gly residues" evidence="4">
    <location>
        <begin position="89"/>
        <end position="98"/>
    </location>
</feature>
<feature type="region of interest" description="Disordered" evidence="4">
    <location>
        <begin position="211"/>
        <end position="267"/>
    </location>
</feature>
<evidence type="ECO:0008006" key="9">
    <source>
        <dbReference type="Google" id="ProtNLM"/>
    </source>
</evidence>
<reference evidence="7 8" key="1">
    <citation type="submission" date="2023-05" db="EMBL/GenBank/DDBJ databases">
        <title>A 100% complete, gapless, phased diploid assembly of the Scenedesmus obliquus UTEX 3031 genome.</title>
        <authorList>
            <person name="Biondi T.C."/>
            <person name="Hanschen E.R."/>
            <person name="Kwon T."/>
            <person name="Eng W."/>
            <person name="Kruse C.P.S."/>
            <person name="Koehler S.I."/>
            <person name="Kunde Y."/>
            <person name="Gleasner C.D."/>
            <person name="You Mak K.T."/>
            <person name="Polle J."/>
            <person name="Hovde B.T."/>
            <person name="Starkenburg S.R."/>
        </authorList>
    </citation>
    <scope>NUCLEOTIDE SEQUENCE [LARGE SCALE GENOMIC DNA]</scope>
    <source>
        <strain evidence="7 8">DOE0152z</strain>
    </source>
</reference>
<proteinExistence type="inferred from homology"/>
<evidence type="ECO:0000256" key="4">
    <source>
        <dbReference type="SAM" id="MobiDB-lite"/>
    </source>
</evidence>
<gene>
    <name evidence="7" type="ORF">OEZ85_006795</name>
</gene>
<dbReference type="InterPro" id="IPR006909">
    <property type="entry name" value="Rad21/Rec8_C_eu"/>
</dbReference>
<keyword evidence="8" id="KW-1185">Reference proteome</keyword>
<feature type="region of interest" description="Disordered" evidence="4">
    <location>
        <begin position="87"/>
        <end position="110"/>
    </location>
</feature>
<dbReference type="Pfam" id="PF04824">
    <property type="entry name" value="Rad21_Rec8"/>
    <property type="match status" value="1"/>
</dbReference>
<dbReference type="Gene3D" id="1.10.10.580">
    <property type="entry name" value="Structural maintenance of chromosome 1. Chain E"/>
    <property type="match status" value="1"/>
</dbReference>
<sequence>MFYSHDLLGRKTPLGAIWKLAHGSKLSKGKIISINLREICQEILQPGVPHSLRLDAILIGGLVIVFNKQQAYLLEDLQEMMRKVKAAGKGTGGGGDGAGTIKSAGDKSTLKKARNQAKLEAITMLDMEDLLAPMGDDPLLIALAGGHDDDLALLRPGSSGMNFSLHGSGSHGTTSDGSGRLAKRRRGAQQDGDEVADGLFLMPSLPTASDAVGTGAAAGRDQDDEEVAQAAAGRSRSRGVSWATGDTEQGSRGRQQGAGEQKAEEGYGGLAHAAGAWPHQDEMFDVNFDLDQFDLLGGMNAAPAADGPAKSKSTTTTKQQARSAATTPASSELAGAVQQQDPTLLAADADPFALADTEFEQAVDQQVFDQDFDQPLGEMGRGLQGTAPAASEQHLEEEEEEAAAGARAAMRKSKKRKASALIIDDLDNLQIRSKVYRDWVNDTGDLINHNLLKGTARATSLLANPAAGITGAAAASLSALAASGPLSGLSGPSLGLSRAVRTSLGLSGPSGLPSLEPAALFADPMPLFARLGLGAGVGGVGLCGELQELFRAPVEAAAAAAEQRKAAKRGRGPSSPEVNNSTGDMGGLHGALHGQVHRNQLHLSRTHPGGLAASSQDDEDEVQQGLMMMPEIEELEQQQHEALSNDEAHDQLMELPYGDVEVERLRDAGAPTSPASGSLRMTSPHGAPGTGARRAESGTSGSSMLQQDLQYEGPEIDSVAGGGLRRKLRLQSGDLGGPSDGMYFGAGRLDDLLPDVPLPEEEYEQPDETQDEEAAAHGSKGFGSHSGGFGSGLNSIPSSQWPLLEETEGHEATQLVLQQQGQAAGMMTAASRKVLSIFRDRLQPGAATQEDGVAPSLSLFGLMKEGQLSRSAAAMLFYQVCVTSSAGYISASQDRPFGDITIQPGKVAL</sequence>
<dbReference type="InterPro" id="IPR006910">
    <property type="entry name" value="Rad21_Rec8_N"/>
</dbReference>
<feature type="region of interest" description="Disordered" evidence="4">
    <location>
        <begin position="301"/>
        <end position="338"/>
    </location>
</feature>
<feature type="compositionally biased region" description="Polar residues" evidence="4">
    <location>
        <begin position="244"/>
        <end position="254"/>
    </location>
</feature>
<accession>A0ABY8U0K2</accession>
<dbReference type="InterPro" id="IPR039781">
    <property type="entry name" value="Rad21/Rec8-like"/>
</dbReference>
<evidence type="ECO:0000259" key="5">
    <source>
        <dbReference type="Pfam" id="PF04824"/>
    </source>
</evidence>
<comment type="subcellular location">
    <subcellularLocation>
        <location evidence="1">Nucleus</location>
    </subcellularLocation>
</comment>
<keyword evidence="3" id="KW-0539">Nucleus</keyword>
<feature type="compositionally biased region" description="Acidic residues" evidence="4">
    <location>
        <begin position="758"/>
        <end position="773"/>
    </location>
</feature>
<feature type="compositionally biased region" description="Low complexity" evidence="4">
    <location>
        <begin position="310"/>
        <end position="327"/>
    </location>
</feature>
<protein>
    <recommendedName>
        <fullName evidence="9">Rad21/Rec8-like protein N-terminal domain-containing protein</fullName>
    </recommendedName>
</protein>
<dbReference type="PANTHER" id="PTHR12585">
    <property type="entry name" value="SCC1 / RAD21 FAMILY MEMBER"/>
    <property type="match status" value="1"/>
</dbReference>
<dbReference type="PANTHER" id="PTHR12585:SF69">
    <property type="entry name" value="FI11703P"/>
    <property type="match status" value="1"/>
</dbReference>
<feature type="region of interest" description="Disordered" evidence="4">
    <location>
        <begin position="752"/>
        <end position="791"/>
    </location>
</feature>
<evidence type="ECO:0000259" key="6">
    <source>
        <dbReference type="Pfam" id="PF04825"/>
    </source>
</evidence>
<dbReference type="Proteomes" id="UP001244341">
    <property type="component" value="Chromosome 4b"/>
</dbReference>
<dbReference type="Pfam" id="PF04825">
    <property type="entry name" value="Rad21_Rec8_N"/>
    <property type="match status" value="1"/>
</dbReference>
<feature type="compositionally biased region" description="Gly residues" evidence="4">
    <location>
        <begin position="780"/>
        <end position="791"/>
    </location>
</feature>